<evidence type="ECO:0000313" key="1">
    <source>
        <dbReference type="EMBL" id="TMS06940.1"/>
    </source>
</evidence>
<dbReference type="EMBL" id="CM011692">
    <property type="protein sequence ID" value="TMS06940.1"/>
    <property type="molecule type" value="Genomic_DNA"/>
</dbReference>
<reference evidence="1" key="1">
    <citation type="submission" date="2018-11" db="EMBL/GenBank/DDBJ databases">
        <title>The sequence and de novo assembly of Larimichthys crocea genome using PacBio and Hi-C technologies.</title>
        <authorList>
            <person name="Xu P."/>
            <person name="Chen B."/>
            <person name="Zhou Z."/>
            <person name="Ke Q."/>
            <person name="Wu Y."/>
            <person name="Bai H."/>
            <person name="Pu F."/>
        </authorList>
    </citation>
    <scope>NUCLEOTIDE SEQUENCE</scope>
    <source>
        <tissue evidence="1">Muscle</tissue>
    </source>
</reference>
<comment type="caution">
    <text evidence="1">The sequence shown here is derived from an EMBL/GenBank/DDBJ whole genome shotgun (WGS) entry which is preliminary data.</text>
</comment>
<proteinExistence type="predicted"/>
<evidence type="ECO:0000313" key="2">
    <source>
        <dbReference type="Proteomes" id="UP000793456"/>
    </source>
</evidence>
<dbReference type="Proteomes" id="UP000793456">
    <property type="component" value="Chromosome XIX"/>
</dbReference>
<sequence>MIPPHCNGAEPQRDTIGQTERNSVRDGGQRPRPALRGRCGGGNGETFTAVGHRGSERTCARRSVSVNRKSVIPSSLSYSASSFHRDRGKFLFGFVVSVVKFRSTKSFLDLIIELEKLDVVSPERVDFLEECLRNIDRIDLAKKVTAYKLQVGISEHLPQTQRGRSPRPFSAPNGTYPPQPARRALSCHSESLPVPICREQSRQSQQELYKFNTNPRGVCVIIDCVG</sequence>
<protein>
    <submittedName>
        <fullName evidence="1">Uncharacterized protein</fullName>
    </submittedName>
</protein>
<gene>
    <name evidence="1" type="ORF">E3U43_016699</name>
</gene>
<keyword evidence="2" id="KW-1185">Reference proteome</keyword>
<organism evidence="1 2">
    <name type="scientific">Larimichthys crocea</name>
    <name type="common">Large yellow croaker</name>
    <name type="synonym">Pseudosciaena crocea</name>
    <dbReference type="NCBI Taxonomy" id="215358"/>
    <lineage>
        <taxon>Eukaryota</taxon>
        <taxon>Metazoa</taxon>
        <taxon>Chordata</taxon>
        <taxon>Craniata</taxon>
        <taxon>Vertebrata</taxon>
        <taxon>Euteleostomi</taxon>
        <taxon>Actinopterygii</taxon>
        <taxon>Neopterygii</taxon>
        <taxon>Teleostei</taxon>
        <taxon>Neoteleostei</taxon>
        <taxon>Acanthomorphata</taxon>
        <taxon>Eupercaria</taxon>
        <taxon>Sciaenidae</taxon>
        <taxon>Larimichthys</taxon>
    </lineage>
</organism>
<name>A0ACD3QIB8_LARCR</name>
<accession>A0ACD3QIB8</accession>